<feature type="compositionally biased region" description="Low complexity" evidence="1">
    <location>
        <begin position="145"/>
        <end position="158"/>
    </location>
</feature>
<keyword evidence="3" id="KW-1185">Reference proteome</keyword>
<proteinExistence type="predicted"/>
<comment type="caution">
    <text evidence="2">The sequence shown here is derived from an EMBL/GenBank/DDBJ whole genome shotgun (WGS) entry which is preliminary data.</text>
</comment>
<dbReference type="InterPro" id="IPR037646">
    <property type="entry name" value="PROSER3"/>
</dbReference>
<feature type="compositionally biased region" description="Basic and acidic residues" evidence="1">
    <location>
        <begin position="233"/>
        <end position="263"/>
    </location>
</feature>
<feature type="compositionally biased region" description="Basic and acidic residues" evidence="1">
    <location>
        <begin position="112"/>
        <end position="139"/>
    </location>
</feature>
<feature type="compositionally biased region" description="Polar residues" evidence="1">
    <location>
        <begin position="221"/>
        <end position="232"/>
    </location>
</feature>
<feature type="compositionally biased region" description="Low complexity" evidence="1">
    <location>
        <begin position="307"/>
        <end position="316"/>
    </location>
</feature>
<feature type="compositionally biased region" description="Low complexity" evidence="1">
    <location>
        <begin position="25"/>
        <end position="40"/>
    </location>
</feature>
<organism evidence="2 3">
    <name type="scientific">Liparis tanakae</name>
    <name type="common">Tanaka's snailfish</name>
    <dbReference type="NCBI Taxonomy" id="230148"/>
    <lineage>
        <taxon>Eukaryota</taxon>
        <taxon>Metazoa</taxon>
        <taxon>Chordata</taxon>
        <taxon>Craniata</taxon>
        <taxon>Vertebrata</taxon>
        <taxon>Euteleostomi</taxon>
        <taxon>Actinopterygii</taxon>
        <taxon>Neopterygii</taxon>
        <taxon>Teleostei</taxon>
        <taxon>Neoteleostei</taxon>
        <taxon>Acanthomorphata</taxon>
        <taxon>Eupercaria</taxon>
        <taxon>Perciformes</taxon>
        <taxon>Cottioidei</taxon>
        <taxon>Cottales</taxon>
        <taxon>Liparidae</taxon>
        <taxon>Liparis</taxon>
    </lineage>
</organism>
<feature type="compositionally biased region" description="Polar residues" evidence="1">
    <location>
        <begin position="41"/>
        <end position="51"/>
    </location>
</feature>
<gene>
    <name evidence="2" type="primary">PROSER3</name>
    <name evidence="2" type="ORF">EYF80_021493</name>
</gene>
<evidence type="ECO:0000313" key="2">
    <source>
        <dbReference type="EMBL" id="TNN68310.1"/>
    </source>
</evidence>
<dbReference type="AlphaFoldDB" id="A0A4Z2HRR5"/>
<reference evidence="2 3" key="1">
    <citation type="submission" date="2019-03" db="EMBL/GenBank/DDBJ databases">
        <title>First draft genome of Liparis tanakae, snailfish: a comprehensive survey of snailfish specific genes.</title>
        <authorList>
            <person name="Kim W."/>
            <person name="Song I."/>
            <person name="Jeong J.-H."/>
            <person name="Kim D."/>
            <person name="Kim S."/>
            <person name="Ryu S."/>
            <person name="Song J.Y."/>
            <person name="Lee S.K."/>
        </authorList>
    </citation>
    <scope>NUCLEOTIDE SEQUENCE [LARGE SCALE GENOMIC DNA]</scope>
    <source>
        <tissue evidence="2">Muscle</tissue>
    </source>
</reference>
<dbReference type="EMBL" id="SRLO01000192">
    <property type="protein sequence ID" value="TNN68310.1"/>
    <property type="molecule type" value="Genomic_DNA"/>
</dbReference>
<dbReference type="Proteomes" id="UP000314294">
    <property type="component" value="Unassembled WGS sequence"/>
</dbReference>
<feature type="region of interest" description="Disordered" evidence="1">
    <location>
        <begin position="1"/>
        <end position="165"/>
    </location>
</feature>
<feature type="compositionally biased region" description="Low complexity" evidence="1">
    <location>
        <begin position="66"/>
        <end position="80"/>
    </location>
</feature>
<sequence>MKSRGAKGYYQPSCSKSISKKKNKTTSSPVNSNPRSSSQSHTLCPETQQRVAATDEQPVFAESWPSTECGSCSSRTTTSSDMETPKPQYARAGQSTDSLDVGVQQDSVLAKYIDRFRHGRPQSREERQQSPLTDGEKQHPFWWMSPSSLPCSSTPTKTIDQDGIQPLKDDFGLAIFSPAGQHQPKASTESCVIPPLVPPARREEDILFQWRLRRKIEQAREGSQSLQHSSRQATERAELIHHKRSEGNKKEKAQTRKSGKNETKTATSFRKQKKSMRCTVEGEHVDGPGTRSSSHPKVPKIVQPCAEQQQQEGSQEFSNSDEKEFEDDSLLLVLRKQRKWVKEQIREVDSKLIEFLEEQHVT</sequence>
<dbReference type="PANTHER" id="PTHR22045:SF6">
    <property type="entry name" value="PROLINE AND SERINE-RICH PROTEIN 3"/>
    <property type="match status" value="1"/>
</dbReference>
<accession>A0A4Z2HRR5</accession>
<dbReference type="OrthoDB" id="10043502at2759"/>
<evidence type="ECO:0000313" key="3">
    <source>
        <dbReference type="Proteomes" id="UP000314294"/>
    </source>
</evidence>
<feature type="region of interest" description="Disordered" evidence="1">
    <location>
        <begin position="218"/>
        <end position="326"/>
    </location>
</feature>
<protein>
    <submittedName>
        <fullName evidence="2">Proline and serine-rich protein 3</fullName>
    </submittedName>
</protein>
<dbReference type="PANTHER" id="PTHR22045">
    <property type="entry name" value="PROLINE AND SERINE-RICH PROTEIN 3"/>
    <property type="match status" value="1"/>
</dbReference>
<evidence type="ECO:0000256" key="1">
    <source>
        <dbReference type="SAM" id="MobiDB-lite"/>
    </source>
</evidence>
<name>A0A4Z2HRR5_9TELE</name>